<dbReference type="InterPro" id="IPR001314">
    <property type="entry name" value="Peptidase_S1A"/>
</dbReference>
<evidence type="ECO:0000256" key="4">
    <source>
        <dbReference type="ARBA" id="ARBA00024195"/>
    </source>
</evidence>
<comment type="caution">
    <text evidence="6">The sequence shown here is derived from an EMBL/GenBank/DDBJ whole genome shotgun (WGS) entry which is preliminary data.</text>
</comment>
<dbReference type="InterPro" id="IPR001254">
    <property type="entry name" value="Trypsin_dom"/>
</dbReference>
<evidence type="ECO:0000313" key="6">
    <source>
        <dbReference type="EMBL" id="MPC46327.1"/>
    </source>
</evidence>
<dbReference type="FunFam" id="2.40.10.10:FF:000028">
    <property type="entry name" value="Serine protease easter"/>
    <property type="match status" value="1"/>
</dbReference>
<feature type="domain" description="Peptidase S1" evidence="5">
    <location>
        <begin position="17"/>
        <end position="157"/>
    </location>
</feature>
<dbReference type="Pfam" id="PF00089">
    <property type="entry name" value="Trypsin"/>
    <property type="match status" value="1"/>
</dbReference>
<dbReference type="GO" id="GO:0006508">
    <property type="term" value="P:proteolysis"/>
    <property type="evidence" value="ECO:0007669"/>
    <property type="project" value="InterPro"/>
</dbReference>
<reference evidence="6 7" key="1">
    <citation type="submission" date="2019-05" db="EMBL/GenBank/DDBJ databases">
        <title>Another draft genome of Portunus trituberculatus and its Hox gene families provides insights of decapod evolution.</title>
        <authorList>
            <person name="Jeong J.-H."/>
            <person name="Song I."/>
            <person name="Kim S."/>
            <person name="Choi T."/>
            <person name="Kim D."/>
            <person name="Ryu S."/>
            <person name="Kim W."/>
        </authorList>
    </citation>
    <scope>NUCLEOTIDE SEQUENCE [LARGE SCALE GENOMIC DNA]</scope>
    <source>
        <tissue evidence="6">Muscle</tissue>
    </source>
</reference>
<dbReference type="Gene3D" id="2.40.10.10">
    <property type="entry name" value="Trypsin-like serine proteases"/>
    <property type="match status" value="1"/>
</dbReference>
<evidence type="ECO:0000256" key="3">
    <source>
        <dbReference type="ARBA" id="ARBA00023180"/>
    </source>
</evidence>
<dbReference type="SMART" id="SM00020">
    <property type="entry name" value="Tryp_SPc"/>
    <property type="match status" value="1"/>
</dbReference>
<dbReference type="InterPro" id="IPR043504">
    <property type="entry name" value="Peptidase_S1_PA_chymotrypsin"/>
</dbReference>
<dbReference type="GO" id="GO:0004252">
    <property type="term" value="F:serine-type endopeptidase activity"/>
    <property type="evidence" value="ECO:0007669"/>
    <property type="project" value="InterPro"/>
</dbReference>
<evidence type="ECO:0000256" key="2">
    <source>
        <dbReference type="ARBA" id="ARBA00023157"/>
    </source>
</evidence>
<dbReference type="PROSITE" id="PS00134">
    <property type="entry name" value="TRYPSIN_HIS"/>
    <property type="match status" value="1"/>
</dbReference>
<dbReference type="EMBL" id="VSRR010007153">
    <property type="protein sequence ID" value="MPC46327.1"/>
    <property type="molecule type" value="Genomic_DNA"/>
</dbReference>
<gene>
    <name evidence="6" type="primary">PCE_0</name>
    <name evidence="6" type="ORF">E2C01_040044</name>
</gene>
<dbReference type="Proteomes" id="UP000324222">
    <property type="component" value="Unassembled WGS sequence"/>
</dbReference>
<dbReference type="PRINTS" id="PR00722">
    <property type="entry name" value="CHYMOTRYPSIN"/>
</dbReference>
<dbReference type="SUPFAM" id="SSF50494">
    <property type="entry name" value="Trypsin-like serine proteases"/>
    <property type="match status" value="1"/>
</dbReference>
<dbReference type="PANTHER" id="PTHR24252:SF7">
    <property type="entry name" value="HYALIN"/>
    <property type="match status" value="1"/>
</dbReference>
<sequence>MILACGRVPNTRTVTRIVGGQPADPQEWPWISALLRPGDSQFCGGTLITNRHVLTAAHCITPSARTSVLPLLNSFNASDITVRLGEYTFDTNNETLHSDFTVASAKVHEEYDDVTYHNDIAIITLERSTDFSNDVWPICLPAQDENYEGMQGTVIGE</sequence>
<dbReference type="OrthoDB" id="9977936at2759"/>
<evidence type="ECO:0000259" key="5">
    <source>
        <dbReference type="PROSITE" id="PS50240"/>
    </source>
</evidence>
<dbReference type="AlphaFoldDB" id="A0A5B7FLX0"/>
<comment type="similarity">
    <text evidence="4">Belongs to the peptidase S1 family. CLIP subfamily.</text>
</comment>
<evidence type="ECO:0000256" key="1">
    <source>
        <dbReference type="ARBA" id="ARBA00022729"/>
    </source>
</evidence>
<accession>A0A5B7FLX0</accession>
<dbReference type="InterPro" id="IPR009003">
    <property type="entry name" value="Peptidase_S1_PA"/>
</dbReference>
<keyword evidence="1" id="KW-0732">Signal</keyword>
<dbReference type="PROSITE" id="PS50240">
    <property type="entry name" value="TRYPSIN_DOM"/>
    <property type="match status" value="1"/>
</dbReference>
<organism evidence="6 7">
    <name type="scientific">Portunus trituberculatus</name>
    <name type="common">Swimming crab</name>
    <name type="synonym">Neptunus trituberculatus</name>
    <dbReference type="NCBI Taxonomy" id="210409"/>
    <lineage>
        <taxon>Eukaryota</taxon>
        <taxon>Metazoa</taxon>
        <taxon>Ecdysozoa</taxon>
        <taxon>Arthropoda</taxon>
        <taxon>Crustacea</taxon>
        <taxon>Multicrustacea</taxon>
        <taxon>Malacostraca</taxon>
        <taxon>Eumalacostraca</taxon>
        <taxon>Eucarida</taxon>
        <taxon>Decapoda</taxon>
        <taxon>Pleocyemata</taxon>
        <taxon>Brachyura</taxon>
        <taxon>Eubrachyura</taxon>
        <taxon>Portunoidea</taxon>
        <taxon>Portunidae</taxon>
        <taxon>Portuninae</taxon>
        <taxon>Portunus</taxon>
    </lineage>
</organism>
<dbReference type="CDD" id="cd00190">
    <property type="entry name" value="Tryp_SPc"/>
    <property type="match status" value="1"/>
</dbReference>
<keyword evidence="2" id="KW-1015">Disulfide bond</keyword>
<name>A0A5B7FLX0_PORTR</name>
<protein>
    <submittedName>
        <fullName evidence="6">Proclotting enzyme</fullName>
    </submittedName>
</protein>
<keyword evidence="3" id="KW-0325">Glycoprotein</keyword>
<dbReference type="InterPro" id="IPR018114">
    <property type="entry name" value="TRYPSIN_HIS"/>
</dbReference>
<dbReference type="PANTHER" id="PTHR24252">
    <property type="entry name" value="ACROSIN-RELATED"/>
    <property type="match status" value="1"/>
</dbReference>
<proteinExistence type="inferred from homology"/>
<keyword evidence="7" id="KW-1185">Reference proteome</keyword>
<evidence type="ECO:0000313" key="7">
    <source>
        <dbReference type="Proteomes" id="UP000324222"/>
    </source>
</evidence>